<feature type="domain" description="HTH araC/xylS-type" evidence="4">
    <location>
        <begin position="221"/>
        <end position="322"/>
    </location>
</feature>
<evidence type="ECO:0000313" key="6">
    <source>
        <dbReference type="Proteomes" id="UP000555411"/>
    </source>
</evidence>
<dbReference type="PANTHER" id="PTHR46796">
    <property type="entry name" value="HTH-TYPE TRANSCRIPTIONAL ACTIVATOR RHAS-RELATED"/>
    <property type="match status" value="1"/>
</dbReference>
<evidence type="ECO:0000256" key="2">
    <source>
        <dbReference type="ARBA" id="ARBA00023125"/>
    </source>
</evidence>
<comment type="caution">
    <text evidence="5">The sequence shown here is derived from an EMBL/GenBank/DDBJ whole genome shotgun (WGS) entry which is preliminary data.</text>
</comment>
<evidence type="ECO:0000259" key="4">
    <source>
        <dbReference type="PROSITE" id="PS01124"/>
    </source>
</evidence>
<dbReference type="RefSeq" id="WP_185796252.1">
    <property type="nucleotide sequence ID" value="NZ_JACLQD010000001.1"/>
</dbReference>
<protein>
    <submittedName>
        <fullName evidence="5">AraC family transcriptional regulator</fullName>
    </submittedName>
</protein>
<gene>
    <name evidence="5" type="ORF">H7F16_04100</name>
</gene>
<dbReference type="Pfam" id="PF12833">
    <property type="entry name" value="HTH_18"/>
    <property type="match status" value="1"/>
</dbReference>
<dbReference type="AlphaFoldDB" id="A0A842I6H3"/>
<proteinExistence type="predicted"/>
<dbReference type="InterPro" id="IPR050204">
    <property type="entry name" value="AraC_XylS_family_regulators"/>
</dbReference>
<sequence>MIESPAQFRMHRAYGRDMDPARGSVMFTETLRLSLLSERGMITTELLTLGDTGITLGRVRSTGHEVALREAETVTFLLPRSGRLDIAIRDRDYRVSSGNFMAFRPTERRTRSTPDATGLFHAATLQIPMARLRELAQRDGTSADTAFVLDGAKVQGDTGRFLARTLAQLCQDLFQRPPEFLPAKIVSAIRVMIDDTLSEMMGDAPPTQPSRRTLPAFHRVRQAEEIMHLHSDDPLSMVEVARTLGVSLRSLQLAFNEVYGGLSPRDALNRIRLHKARHRLLAADGADMVTKVALDSGFFHLSRFAQAYARTFGERPSETLARRRA</sequence>
<evidence type="ECO:0000313" key="5">
    <source>
        <dbReference type="EMBL" id="MBC2834674.1"/>
    </source>
</evidence>
<dbReference type="PANTHER" id="PTHR46796:SF12">
    <property type="entry name" value="HTH-TYPE DNA-BINDING TRANSCRIPTIONAL ACTIVATOR EUTR"/>
    <property type="match status" value="1"/>
</dbReference>
<dbReference type="GO" id="GO:0043565">
    <property type="term" value="F:sequence-specific DNA binding"/>
    <property type="evidence" value="ECO:0007669"/>
    <property type="project" value="InterPro"/>
</dbReference>
<evidence type="ECO:0000256" key="3">
    <source>
        <dbReference type="ARBA" id="ARBA00023163"/>
    </source>
</evidence>
<dbReference type="Proteomes" id="UP000555411">
    <property type="component" value="Unassembled WGS sequence"/>
</dbReference>
<accession>A0A842I6H3</accession>
<keyword evidence="3" id="KW-0804">Transcription</keyword>
<reference evidence="5 6" key="1">
    <citation type="journal article" date="2017" name="Int. J. Syst. Evol. Microbiol.">
        <title>Gemmobacter straminiformis sp. nov., isolated from an artificial fountain.</title>
        <authorList>
            <person name="Kang J.Y."/>
            <person name="Kim M.J."/>
            <person name="Chun J."/>
            <person name="Son K.P."/>
            <person name="Jahng K.Y."/>
        </authorList>
    </citation>
    <scope>NUCLEOTIDE SEQUENCE [LARGE SCALE GENOMIC DNA]</scope>
    <source>
        <strain evidence="5 6">CAM-8</strain>
    </source>
</reference>
<dbReference type="InterPro" id="IPR018060">
    <property type="entry name" value="HTH_AraC"/>
</dbReference>
<dbReference type="GO" id="GO:0003700">
    <property type="term" value="F:DNA-binding transcription factor activity"/>
    <property type="evidence" value="ECO:0007669"/>
    <property type="project" value="InterPro"/>
</dbReference>
<dbReference type="Gene3D" id="1.10.10.60">
    <property type="entry name" value="Homeodomain-like"/>
    <property type="match status" value="1"/>
</dbReference>
<evidence type="ECO:0000256" key="1">
    <source>
        <dbReference type="ARBA" id="ARBA00023015"/>
    </source>
</evidence>
<keyword evidence="1" id="KW-0805">Transcription regulation</keyword>
<name>A0A842I6H3_9RHOB</name>
<dbReference type="SMART" id="SM00342">
    <property type="entry name" value="HTH_ARAC"/>
    <property type="match status" value="1"/>
</dbReference>
<organism evidence="5 6">
    <name type="scientific">Paragemmobacter straminiformis</name>
    <dbReference type="NCBI Taxonomy" id="2045119"/>
    <lineage>
        <taxon>Bacteria</taxon>
        <taxon>Pseudomonadati</taxon>
        <taxon>Pseudomonadota</taxon>
        <taxon>Alphaproteobacteria</taxon>
        <taxon>Rhodobacterales</taxon>
        <taxon>Paracoccaceae</taxon>
        <taxon>Paragemmobacter</taxon>
    </lineage>
</organism>
<keyword evidence="6" id="KW-1185">Reference proteome</keyword>
<keyword evidence="2" id="KW-0238">DNA-binding</keyword>
<dbReference type="EMBL" id="JACLQD010000001">
    <property type="protein sequence ID" value="MBC2834674.1"/>
    <property type="molecule type" value="Genomic_DNA"/>
</dbReference>
<dbReference type="PROSITE" id="PS01124">
    <property type="entry name" value="HTH_ARAC_FAMILY_2"/>
    <property type="match status" value="1"/>
</dbReference>